<keyword evidence="2 6" id="KW-0540">Nuclease</keyword>
<evidence type="ECO:0000256" key="4">
    <source>
        <dbReference type="ARBA" id="ARBA00022801"/>
    </source>
</evidence>
<evidence type="ECO:0000256" key="6">
    <source>
        <dbReference type="HAMAP-Rule" id="MF_00227"/>
    </source>
</evidence>
<dbReference type="Pfam" id="PF00825">
    <property type="entry name" value="Ribonuclease_P"/>
    <property type="match status" value="1"/>
</dbReference>
<comment type="catalytic activity">
    <reaction evidence="6">
        <text>Endonucleolytic cleavage of RNA, removing 5'-extranucleotides from tRNA precursor.</text>
        <dbReference type="EC" id="3.1.26.5"/>
    </reaction>
</comment>
<dbReference type="InterPro" id="IPR000100">
    <property type="entry name" value="RNase_P"/>
</dbReference>
<evidence type="ECO:0000256" key="1">
    <source>
        <dbReference type="ARBA" id="ARBA00022694"/>
    </source>
</evidence>
<dbReference type="InterPro" id="IPR014721">
    <property type="entry name" value="Ribsml_uS5_D2-typ_fold_subgr"/>
</dbReference>
<keyword evidence="4 6" id="KW-0378">Hydrolase</keyword>
<comment type="subunit">
    <text evidence="6">Consists of a catalytic RNA component (M1 or rnpB) and a protein subunit.</text>
</comment>
<proteinExistence type="inferred from homology"/>
<dbReference type="GO" id="GO:0001682">
    <property type="term" value="P:tRNA 5'-leader removal"/>
    <property type="evidence" value="ECO:0007669"/>
    <property type="project" value="UniProtKB-UniRule"/>
</dbReference>
<comment type="function">
    <text evidence="6">RNaseP catalyzes the removal of the 5'-leader sequence from pre-tRNA to produce the mature 5'-terminus. It can also cleave other RNA substrates such as 4.5S RNA. The protein component plays an auxiliary but essential role in vivo by binding to the 5'-leader sequence and broadening the substrate specificity of the ribozyme.</text>
</comment>
<keyword evidence="3 6" id="KW-0255">Endonuclease</keyword>
<keyword evidence="1 6" id="KW-0819">tRNA processing</keyword>
<dbReference type="GO" id="GO:0004526">
    <property type="term" value="F:ribonuclease P activity"/>
    <property type="evidence" value="ECO:0007669"/>
    <property type="project" value="UniProtKB-UniRule"/>
</dbReference>
<organism evidence="7 8">
    <name type="scientific">Candidatus Sungiibacteriota bacterium</name>
    <dbReference type="NCBI Taxonomy" id="2750080"/>
    <lineage>
        <taxon>Bacteria</taxon>
        <taxon>Candidatus Sungiibacteriota</taxon>
    </lineage>
</organism>
<evidence type="ECO:0000313" key="8">
    <source>
        <dbReference type="Proteomes" id="UP000704960"/>
    </source>
</evidence>
<comment type="caution">
    <text evidence="7">The sequence shown here is derived from an EMBL/GenBank/DDBJ whole genome shotgun (WGS) entry which is preliminary data.</text>
</comment>
<evidence type="ECO:0000256" key="2">
    <source>
        <dbReference type="ARBA" id="ARBA00022722"/>
    </source>
</evidence>
<reference evidence="7" key="1">
    <citation type="submission" date="2020-07" db="EMBL/GenBank/DDBJ databases">
        <title>Huge and variable diversity of episymbiotic CPR bacteria and DPANN archaea in groundwater ecosystems.</title>
        <authorList>
            <person name="He C.Y."/>
            <person name="Keren R."/>
            <person name="Whittaker M."/>
            <person name="Farag I.F."/>
            <person name="Doudna J."/>
            <person name="Cate J.H.D."/>
            <person name="Banfield J.F."/>
        </authorList>
    </citation>
    <scope>NUCLEOTIDE SEQUENCE</scope>
    <source>
        <strain evidence="7">NC_groundwater_1226_Ag_S-0.1um_59_124</strain>
    </source>
</reference>
<dbReference type="SUPFAM" id="SSF54211">
    <property type="entry name" value="Ribosomal protein S5 domain 2-like"/>
    <property type="match status" value="1"/>
</dbReference>
<dbReference type="AlphaFoldDB" id="A0A933DTP2"/>
<evidence type="ECO:0000313" key="7">
    <source>
        <dbReference type="EMBL" id="MBI4132148.1"/>
    </source>
</evidence>
<dbReference type="EC" id="3.1.26.5" evidence="6"/>
<sequence length="119" mass="13462">MTLPRTMRFSGRSEVRALARRGRRFETELGKIVWGRTSSPAAARLLFIISTRVAKRSTERNRIRRQLGESFRREWAAVPFPAAVMVYVHPAVVAMPGSQRRALAAALAQRLRRVCLSSV</sequence>
<name>A0A933DTP2_9BACT</name>
<evidence type="ECO:0000256" key="3">
    <source>
        <dbReference type="ARBA" id="ARBA00022759"/>
    </source>
</evidence>
<dbReference type="GO" id="GO:0000049">
    <property type="term" value="F:tRNA binding"/>
    <property type="evidence" value="ECO:0007669"/>
    <property type="project" value="UniProtKB-UniRule"/>
</dbReference>
<dbReference type="EMBL" id="JACQMJ010000004">
    <property type="protein sequence ID" value="MBI4132148.1"/>
    <property type="molecule type" value="Genomic_DNA"/>
</dbReference>
<gene>
    <name evidence="6" type="primary">rnpA</name>
    <name evidence="7" type="ORF">HY474_00780</name>
</gene>
<evidence type="ECO:0000256" key="5">
    <source>
        <dbReference type="ARBA" id="ARBA00022884"/>
    </source>
</evidence>
<dbReference type="HAMAP" id="MF_00227">
    <property type="entry name" value="RNase_P"/>
    <property type="match status" value="1"/>
</dbReference>
<protein>
    <recommendedName>
        <fullName evidence="6">Ribonuclease P protein component</fullName>
        <shortName evidence="6">RNase P protein</shortName>
        <shortName evidence="6">RNaseP protein</shortName>
        <ecNumber evidence="6">3.1.26.5</ecNumber>
    </recommendedName>
    <alternativeName>
        <fullName evidence="6">Protein C5</fullName>
    </alternativeName>
</protein>
<dbReference type="Gene3D" id="3.30.230.10">
    <property type="match status" value="1"/>
</dbReference>
<comment type="similarity">
    <text evidence="6">Belongs to the RnpA family.</text>
</comment>
<accession>A0A933DTP2</accession>
<dbReference type="InterPro" id="IPR020568">
    <property type="entry name" value="Ribosomal_Su5_D2-typ_SF"/>
</dbReference>
<dbReference type="Proteomes" id="UP000704960">
    <property type="component" value="Unassembled WGS sequence"/>
</dbReference>
<keyword evidence="5 6" id="KW-0694">RNA-binding</keyword>